<accession>A0A2W4RT43</accession>
<evidence type="ECO:0000313" key="1">
    <source>
        <dbReference type="EMBL" id="PZN84569.1"/>
    </source>
</evidence>
<dbReference type="AlphaFoldDB" id="A0A2W4RT43"/>
<dbReference type="Proteomes" id="UP000249396">
    <property type="component" value="Unassembled WGS sequence"/>
</dbReference>
<evidence type="ECO:0008006" key="3">
    <source>
        <dbReference type="Google" id="ProtNLM"/>
    </source>
</evidence>
<dbReference type="InterPro" id="IPR036525">
    <property type="entry name" value="Tubulin/FtsZ_GTPase_sf"/>
</dbReference>
<evidence type="ECO:0000313" key="2">
    <source>
        <dbReference type="Proteomes" id="UP000249396"/>
    </source>
</evidence>
<dbReference type="SUPFAM" id="SSF52490">
    <property type="entry name" value="Tubulin nucleotide-binding domain-like"/>
    <property type="match status" value="1"/>
</dbReference>
<reference evidence="1 2" key="1">
    <citation type="journal article" date="2018" name="Aquat. Microb. Ecol.">
        <title>Gammaproteobacterial methanotrophs dominate.</title>
        <authorList>
            <person name="Rissanen A.J."/>
            <person name="Saarenheimo J."/>
            <person name="Tiirola M."/>
            <person name="Peura S."/>
            <person name="Aalto S.L."/>
            <person name="Karvinen A."/>
            <person name="Nykanen H."/>
        </authorList>
    </citation>
    <scope>NUCLEOTIDE SEQUENCE [LARGE SCALE GENOMIC DNA]</scope>
    <source>
        <strain evidence="1">AMbin10</strain>
    </source>
</reference>
<sequence length="1094" mass="123134">MSEDYRTGQGTIIPTLIIGIGGAGSRMVDRMAGRAARLVNWDSQLRPLTQFVSIDTNELDQHKLRNIPAGNRLNIAAFDKAKVIDNFRRSNDAQALQWLDKGYRPRPGYRPGAGQIRVESRLGFFYHSPAIRQRLQELVESSLRPGITWRQASPPKYNVYVFCSLAGGTGSGSFLSVAYLVDAVVRERHWQPRVIGNLLLSTVMLDKVGPELHSDIHANTYAALKELEHLTKLDYKQVKDEGRTEEKFVYCRDPNTQDIATVNTRPFFLTFIYDRPPHLGLPDCEAAVADAAYLQIFTPLMDNLAGELDNYEKKLEELTRFPGELRDVGLGYTKNFGACGAAAMVLPGEDLLQYCVLRFAAQALRRQITFGIDPTDAYDDRTRALARLAVNYSDPKFLAMADEGRERAINQSFVSSVQELARQDTAQDLAQGFWLQLVEAVDEGKQAGLDAQGVPIRNESLARQVERKLEESRTGLLNKVAIRERAFVFHREGVNQYIELVARLSEDIRAASAIVGEGLQTLETEANEGEVVGNLRLDPLNERYLAIRLLDLCEQRWIPEAQQQLDKAMERDINNAKVRERLERELPATLADAARAGSWFGRRFGNADEAFLAARDEAQEYCRGVAAAARKTFDAQIRLRQLRALHGYLLRRSRQYAGLSTRMDGLVQDLEREAERLRRGETETSPSLALRVEVFETLDEPRQRIWDRVYRALFVDGGRYINTFDRQSLAEAIARELKPVVRADGRIVEKPTDQLVADLRRALCDLGRTRLKPTLLGDAAGRGLDLARGLELEAELMLGAAKPSGLGVTEDEIAAYREQKFRALAQLAGVLARVNSAEANALDDGVVTNHTRQLILGDMGESVGSQRFTQKLEDVLSAGGRQVKKDVWYDPRTIIVHDVAMPIPLYYFPAVVGDIEQAYLQQAADEHRSYNLHTDFNWEKPLPNLNPRNSELSVDWSLTMLTRGLVARAIEFRKEDGLFIYTDDKGEVQKLGNNLSSLLYHLANLHETLKEAMENHIAALRLVQSAEERKQRDLELAQRFDAQVKQMYWREGRGEISREDLLDRPILRALIRILGKPANDGPSAPASGPRYDFG</sequence>
<dbReference type="Pfam" id="PF13809">
    <property type="entry name" value="Tubulin_2"/>
    <property type="match status" value="1"/>
</dbReference>
<comment type="caution">
    <text evidence="1">The sequence shown here is derived from an EMBL/GenBank/DDBJ whole genome shotgun (WGS) entry which is preliminary data.</text>
</comment>
<proteinExistence type="predicted"/>
<dbReference type="EMBL" id="QJPH01000150">
    <property type="protein sequence ID" value="PZN84569.1"/>
    <property type="molecule type" value="Genomic_DNA"/>
</dbReference>
<gene>
    <name evidence="1" type="ORF">DM484_02630</name>
</gene>
<name>A0A2W4RT43_9GAMM</name>
<dbReference type="Gene3D" id="3.40.50.1440">
    <property type="entry name" value="Tubulin/FtsZ, GTPase domain"/>
    <property type="match status" value="1"/>
</dbReference>
<dbReference type="InterPro" id="IPR025904">
    <property type="entry name" value="Tubulin-like"/>
</dbReference>
<protein>
    <recommendedName>
        <fullName evidence="3">Tubulin like</fullName>
    </recommendedName>
</protein>
<organism evidence="1 2">
    <name type="scientific">Candidatus Methylumidiphilus alinenensis</name>
    <dbReference type="NCBI Taxonomy" id="2202197"/>
    <lineage>
        <taxon>Bacteria</taxon>
        <taxon>Pseudomonadati</taxon>
        <taxon>Pseudomonadota</taxon>
        <taxon>Gammaproteobacteria</taxon>
        <taxon>Methylococcales</taxon>
        <taxon>Candidatus Methylumidiphilus</taxon>
    </lineage>
</organism>